<feature type="compositionally biased region" description="Polar residues" evidence="1">
    <location>
        <begin position="19"/>
        <end position="28"/>
    </location>
</feature>
<protein>
    <submittedName>
        <fullName evidence="2">Uncharacterized protein</fullName>
    </submittedName>
</protein>
<feature type="region of interest" description="Disordered" evidence="1">
    <location>
        <begin position="1"/>
        <end position="28"/>
    </location>
</feature>
<accession>A0AAD5TLR1</accession>
<dbReference type="Proteomes" id="UP001212152">
    <property type="component" value="Unassembled WGS sequence"/>
</dbReference>
<keyword evidence="3" id="KW-1185">Reference proteome</keyword>
<feature type="region of interest" description="Disordered" evidence="1">
    <location>
        <begin position="66"/>
        <end position="132"/>
    </location>
</feature>
<feature type="compositionally biased region" description="Basic and acidic residues" evidence="1">
    <location>
        <begin position="66"/>
        <end position="78"/>
    </location>
</feature>
<evidence type="ECO:0000256" key="1">
    <source>
        <dbReference type="SAM" id="MobiDB-lite"/>
    </source>
</evidence>
<reference evidence="2" key="1">
    <citation type="submission" date="2020-05" db="EMBL/GenBank/DDBJ databases">
        <title>Phylogenomic resolution of chytrid fungi.</title>
        <authorList>
            <person name="Stajich J.E."/>
            <person name="Amses K."/>
            <person name="Simmons R."/>
            <person name="Seto K."/>
            <person name="Myers J."/>
            <person name="Bonds A."/>
            <person name="Quandt C.A."/>
            <person name="Barry K."/>
            <person name="Liu P."/>
            <person name="Grigoriev I."/>
            <person name="Longcore J.E."/>
            <person name="James T.Y."/>
        </authorList>
    </citation>
    <scope>NUCLEOTIDE SEQUENCE</scope>
    <source>
        <strain evidence="2">JEL0379</strain>
    </source>
</reference>
<dbReference type="AlphaFoldDB" id="A0AAD5TLR1"/>
<name>A0AAD5TLR1_9FUNG</name>
<feature type="compositionally biased region" description="Gly residues" evidence="1">
    <location>
        <begin position="121"/>
        <end position="131"/>
    </location>
</feature>
<sequence>MSEATSREASFSAEPDDTGSVSSLNLNSLRPPKYVLDTKVVAPCHHVPGRKDGKPCNRCRQNAWEKERRGLARSERRRSSGGGPASGTSMAGSPTTPRGSVGSMHAMGNNNKRGHSLDGEGSNGAAGGGGRVKSESLINNNLFKQEAAQAVAQAANWSAKRARLLIPSEDRSRELDRAASRVEIRRQDLSPAVKKELLRWENHQINRKLTMRRLELLQTFSFFFCFGISWEDILESAEGPSARPDGWEEENASQLLQIDDERFFVFVQSQETGAWMQVIAKCENVIGKELELYACGASQELVMQLCDPDRDDLDDEDGAGVSNAAAPAAGIIVPSPPTAPIQPGGGIVPPAPVKEGCVGGTFQVGVVLPPRASRLGHQLFRPPRRLADPDLGIAAGRMLETAAADAVLQELSDIYQMFLPTSFARAQEWKQVCGKHVPEPLFLPHLAVAWNTNVPCHRDAPNRVQSISYVHGPFEGGDYAFPALNFRTRAPSGTAFWGWTDILEYYVCEWTDRRKGMKGYRASWALTLSADIYDEVMSNCSRGFYDPEKLFARNDLWDWDAVYDLTGGSRLDLEKMMFK</sequence>
<comment type="caution">
    <text evidence="2">The sequence shown here is derived from an EMBL/GenBank/DDBJ whole genome shotgun (WGS) entry which is preliminary data.</text>
</comment>
<gene>
    <name evidence="2" type="ORF">HDU87_005862</name>
</gene>
<evidence type="ECO:0000313" key="3">
    <source>
        <dbReference type="Proteomes" id="UP001212152"/>
    </source>
</evidence>
<dbReference type="EMBL" id="JADGJQ010000049">
    <property type="protein sequence ID" value="KAJ3175719.1"/>
    <property type="molecule type" value="Genomic_DNA"/>
</dbReference>
<proteinExistence type="predicted"/>
<organism evidence="2 3">
    <name type="scientific">Geranomyces variabilis</name>
    <dbReference type="NCBI Taxonomy" id="109894"/>
    <lineage>
        <taxon>Eukaryota</taxon>
        <taxon>Fungi</taxon>
        <taxon>Fungi incertae sedis</taxon>
        <taxon>Chytridiomycota</taxon>
        <taxon>Chytridiomycota incertae sedis</taxon>
        <taxon>Chytridiomycetes</taxon>
        <taxon>Spizellomycetales</taxon>
        <taxon>Powellomycetaceae</taxon>
        <taxon>Geranomyces</taxon>
    </lineage>
</organism>
<evidence type="ECO:0000313" key="2">
    <source>
        <dbReference type="EMBL" id="KAJ3175719.1"/>
    </source>
</evidence>